<dbReference type="Proteomes" id="UP000012960">
    <property type="component" value="Unplaced"/>
</dbReference>
<dbReference type="EMBL" id="HG996471">
    <property type="protein sequence ID" value="CAG1845201.1"/>
    <property type="molecule type" value="Genomic_DNA"/>
</dbReference>
<dbReference type="OMA" id="YSFRISC"/>
<protein>
    <submittedName>
        <fullName evidence="3">(wild Malaysian banana) hypothetical protein</fullName>
    </submittedName>
</protein>
<reference evidence="4" key="2">
    <citation type="submission" date="2021-05" db="UniProtKB">
        <authorList>
            <consortium name="EnsemblPlants"/>
        </authorList>
    </citation>
    <scope>IDENTIFICATION</scope>
    <source>
        <strain evidence="4">subsp. malaccensis</strain>
    </source>
</reference>
<sequence>MAKATTAIAQAVAKVVCLIRPSASFVKEHYVAIVIQTAFEVIWRGGLLQALKGLMKLQALVRGHNVRKQANMTLRCMQALVRVQASVRDQRMRLAQELSAAVSRGSNKSSFNCYTSFWESKHLQELAERRSMVTNMSLRKPKLSFLVMCLPYLVE</sequence>
<evidence type="ECO:0000256" key="2">
    <source>
        <dbReference type="ARBA" id="ARBA00024341"/>
    </source>
</evidence>
<dbReference type="PROSITE" id="PS50096">
    <property type="entry name" value="IQ"/>
    <property type="match status" value="1"/>
</dbReference>
<dbReference type="AlphaFoldDB" id="A0A804JCB4"/>
<evidence type="ECO:0000256" key="1">
    <source>
        <dbReference type="ARBA" id="ARBA00022860"/>
    </source>
</evidence>
<dbReference type="GO" id="GO:0005516">
    <property type="term" value="F:calmodulin binding"/>
    <property type="evidence" value="ECO:0007669"/>
    <property type="project" value="UniProtKB-KW"/>
</dbReference>
<reference evidence="3" key="1">
    <citation type="submission" date="2021-03" db="EMBL/GenBank/DDBJ databases">
        <authorList>
            <consortium name="Genoscope - CEA"/>
            <person name="William W."/>
        </authorList>
    </citation>
    <scope>NUCLEOTIDE SEQUENCE</scope>
    <source>
        <strain evidence="3">Doubled-haploid Pahang</strain>
    </source>
</reference>
<dbReference type="PANTHER" id="PTHR32295">
    <property type="entry name" value="IQ-DOMAIN 5-RELATED"/>
    <property type="match status" value="1"/>
</dbReference>
<gene>
    <name evidence="3" type="ORF">GSMUA_149960.1</name>
</gene>
<keyword evidence="1" id="KW-0112">Calmodulin-binding</keyword>
<keyword evidence="5" id="KW-1185">Reference proteome</keyword>
<dbReference type="EnsemblPlants" id="Ma06_t03760.1">
    <property type="protein sequence ID" value="Ma06_p03760.1"/>
    <property type="gene ID" value="Ma06_g03760"/>
</dbReference>
<organism evidence="4 5">
    <name type="scientific">Musa acuminata subsp. malaccensis</name>
    <name type="common">Wild banana</name>
    <name type="synonym">Musa malaccensis</name>
    <dbReference type="NCBI Taxonomy" id="214687"/>
    <lineage>
        <taxon>Eukaryota</taxon>
        <taxon>Viridiplantae</taxon>
        <taxon>Streptophyta</taxon>
        <taxon>Embryophyta</taxon>
        <taxon>Tracheophyta</taxon>
        <taxon>Spermatophyta</taxon>
        <taxon>Magnoliopsida</taxon>
        <taxon>Liliopsida</taxon>
        <taxon>Zingiberales</taxon>
        <taxon>Musaceae</taxon>
        <taxon>Musa</taxon>
    </lineage>
</organism>
<dbReference type="PANTHER" id="PTHR32295:SF6">
    <property type="entry name" value="PROTEIN IQ-DOMAIN 18"/>
    <property type="match status" value="1"/>
</dbReference>
<evidence type="ECO:0000313" key="5">
    <source>
        <dbReference type="Proteomes" id="UP000012960"/>
    </source>
</evidence>
<name>A0A804JCB4_MUSAM</name>
<evidence type="ECO:0000313" key="3">
    <source>
        <dbReference type="EMBL" id="CAG1845201.1"/>
    </source>
</evidence>
<accession>A0A804JCB4</accession>
<proteinExistence type="inferred from homology"/>
<comment type="similarity">
    <text evidence="2">Belongs to the IQD family.</text>
</comment>
<evidence type="ECO:0000313" key="4">
    <source>
        <dbReference type="EnsemblPlants" id="Ma06_p03760.1"/>
    </source>
</evidence>
<dbReference type="InParanoid" id="A0A804JCB4"/>
<dbReference type="Gramene" id="Ma06_t03760.1">
    <property type="protein sequence ID" value="Ma06_p03760.1"/>
    <property type="gene ID" value="Ma06_g03760"/>
</dbReference>